<dbReference type="InterPro" id="IPR027353">
    <property type="entry name" value="NET_dom"/>
</dbReference>
<evidence type="ECO:0000313" key="3">
    <source>
        <dbReference type="Proteomes" id="UP000030762"/>
    </source>
</evidence>
<dbReference type="STRING" id="1156394.T0Q170"/>
<feature type="domain" description="NET" evidence="1">
    <location>
        <begin position="11"/>
        <end position="74"/>
    </location>
</feature>
<name>T0Q170_SAPDV</name>
<dbReference type="Gene3D" id="1.20.1270.220">
    <property type="match status" value="1"/>
</dbReference>
<organism evidence="2 3">
    <name type="scientific">Saprolegnia diclina (strain VS20)</name>
    <dbReference type="NCBI Taxonomy" id="1156394"/>
    <lineage>
        <taxon>Eukaryota</taxon>
        <taxon>Sar</taxon>
        <taxon>Stramenopiles</taxon>
        <taxon>Oomycota</taxon>
        <taxon>Saprolegniomycetes</taxon>
        <taxon>Saprolegniales</taxon>
        <taxon>Saprolegniaceae</taxon>
        <taxon>Saprolegnia</taxon>
    </lineage>
</organism>
<dbReference type="EMBL" id="JH767168">
    <property type="protein sequence ID" value="EQC31579.1"/>
    <property type="molecule type" value="Genomic_DNA"/>
</dbReference>
<dbReference type="VEuPathDB" id="FungiDB:SDRG_10749"/>
<dbReference type="InParanoid" id="T0Q170"/>
<dbReference type="GeneID" id="19951476"/>
<evidence type="ECO:0000259" key="1">
    <source>
        <dbReference type="Pfam" id="PF17035"/>
    </source>
</evidence>
<gene>
    <name evidence="2" type="ORF">SDRG_10749</name>
</gene>
<protein>
    <recommendedName>
        <fullName evidence="1">NET domain-containing protein</fullName>
    </recommendedName>
</protein>
<reference evidence="2 3" key="1">
    <citation type="submission" date="2012-04" db="EMBL/GenBank/DDBJ databases">
        <title>The Genome Sequence of Saprolegnia declina VS20.</title>
        <authorList>
            <consortium name="The Broad Institute Genome Sequencing Platform"/>
            <person name="Russ C."/>
            <person name="Nusbaum C."/>
            <person name="Tyler B."/>
            <person name="van West P."/>
            <person name="Dieguez-Uribeondo J."/>
            <person name="de Bruijn I."/>
            <person name="Tripathy S."/>
            <person name="Jiang R."/>
            <person name="Young S.K."/>
            <person name="Zeng Q."/>
            <person name="Gargeya S."/>
            <person name="Fitzgerald M."/>
            <person name="Haas B."/>
            <person name="Abouelleil A."/>
            <person name="Alvarado L."/>
            <person name="Arachchi H.M."/>
            <person name="Berlin A."/>
            <person name="Chapman S.B."/>
            <person name="Goldberg J."/>
            <person name="Griggs A."/>
            <person name="Gujja S."/>
            <person name="Hansen M."/>
            <person name="Howarth C."/>
            <person name="Imamovic A."/>
            <person name="Larimer J."/>
            <person name="McCowen C."/>
            <person name="Montmayeur A."/>
            <person name="Murphy C."/>
            <person name="Neiman D."/>
            <person name="Pearson M."/>
            <person name="Priest M."/>
            <person name="Roberts A."/>
            <person name="Saif S."/>
            <person name="Shea T."/>
            <person name="Sisk P."/>
            <person name="Sykes S."/>
            <person name="Wortman J."/>
            <person name="Nusbaum C."/>
            <person name="Birren B."/>
        </authorList>
    </citation>
    <scope>NUCLEOTIDE SEQUENCE [LARGE SCALE GENOMIC DNA]</scope>
    <source>
        <strain evidence="2 3">VS20</strain>
    </source>
</reference>
<sequence>MATTTLPSTPSATELQAIVQRITNLSSEALLGLLQIIAQCEPSWQLWQMDFVDEIQLDLEAMQPLTLQAIAMYLETLSYVA</sequence>
<keyword evidence="3" id="KW-1185">Reference proteome</keyword>
<dbReference type="InterPro" id="IPR038336">
    <property type="entry name" value="NET_sf"/>
</dbReference>
<dbReference type="RefSeq" id="XP_008614978.1">
    <property type="nucleotide sequence ID" value="XM_008616756.1"/>
</dbReference>
<evidence type="ECO:0000313" key="2">
    <source>
        <dbReference type="EMBL" id="EQC31579.1"/>
    </source>
</evidence>
<accession>T0Q170</accession>
<dbReference type="AlphaFoldDB" id="T0Q170"/>
<proteinExistence type="predicted"/>
<dbReference type="OMA" id="QMDFVDE"/>
<dbReference type="OrthoDB" id="79229at2759"/>
<dbReference type="Proteomes" id="UP000030762">
    <property type="component" value="Unassembled WGS sequence"/>
</dbReference>
<dbReference type="Pfam" id="PF17035">
    <property type="entry name" value="BET"/>
    <property type="match status" value="1"/>
</dbReference>